<feature type="domain" description="Glycosyltransferase 2-like" evidence="1">
    <location>
        <begin position="10"/>
        <end position="99"/>
    </location>
</feature>
<accession>A0A4R4EL52</accession>
<dbReference type="AlphaFoldDB" id="A0A4R4EL52"/>
<dbReference type="Proteomes" id="UP000295418">
    <property type="component" value="Unassembled WGS sequence"/>
</dbReference>
<proteinExistence type="predicted"/>
<dbReference type="GO" id="GO:0016740">
    <property type="term" value="F:transferase activity"/>
    <property type="evidence" value="ECO:0007669"/>
    <property type="project" value="UniProtKB-KW"/>
</dbReference>
<gene>
    <name evidence="2" type="ORF">E0485_01380</name>
</gene>
<sequence length="218" mass="26122">MNNIFANYERQSYKNKEMIIVLNRDDMDIKKWRRKASQYKNVSVYRVPQRYQLGKCLNYGIQRAKHSIIAKFDDDDYYGRYYLVESVNKMRRQNVPVIGKNTCYLYFEPKKALMLYREGGENRYLDIIKGGTLVFKKSVWRNVKFNEKKLHGSDVAFLRGCRKRGYKIYSVSKYNYVCVRRKDVNSHTQKTSTKEYMGRCKLVRSTTHYIPYVTKKVL</sequence>
<dbReference type="EMBL" id="SKFG01000001">
    <property type="protein sequence ID" value="TCZ80964.1"/>
    <property type="molecule type" value="Genomic_DNA"/>
</dbReference>
<evidence type="ECO:0000313" key="3">
    <source>
        <dbReference type="Proteomes" id="UP000295418"/>
    </source>
</evidence>
<keyword evidence="3" id="KW-1185">Reference proteome</keyword>
<dbReference type="Gene3D" id="3.90.550.10">
    <property type="entry name" value="Spore Coat Polysaccharide Biosynthesis Protein SpsA, Chain A"/>
    <property type="match status" value="1"/>
</dbReference>
<reference evidence="2 3" key="1">
    <citation type="submission" date="2019-03" db="EMBL/GenBank/DDBJ databases">
        <authorList>
            <person name="Kim M.K.M."/>
        </authorList>
    </citation>
    <scope>NUCLEOTIDE SEQUENCE [LARGE SCALE GENOMIC DNA]</scope>
    <source>
        <strain evidence="2 3">18JY21-1</strain>
    </source>
</reference>
<evidence type="ECO:0000259" key="1">
    <source>
        <dbReference type="Pfam" id="PF00535"/>
    </source>
</evidence>
<dbReference type="InterPro" id="IPR001173">
    <property type="entry name" value="Glyco_trans_2-like"/>
</dbReference>
<dbReference type="Pfam" id="PF00535">
    <property type="entry name" value="Glycos_transf_2"/>
    <property type="match status" value="1"/>
</dbReference>
<dbReference type="SUPFAM" id="SSF53448">
    <property type="entry name" value="Nucleotide-diphospho-sugar transferases"/>
    <property type="match status" value="1"/>
</dbReference>
<dbReference type="InterPro" id="IPR029044">
    <property type="entry name" value="Nucleotide-diphossugar_trans"/>
</dbReference>
<evidence type="ECO:0000313" key="2">
    <source>
        <dbReference type="EMBL" id="TCZ80964.1"/>
    </source>
</evidence>
<organism evidence="2 3">
    <name type="scientific">Paenibacillus albiflavus</name>
    <dbReference type="NCBI Taxonomy" id="2545760"/>
    <lineage>
        <taxon>Bacteria</taxon>
        <taxon>Bacillati</taxon>
        <taxon>Bacillota</taxon>
        <taxon>Bacilli</taxon>
        <taxon>Bacillales</taxon>
        <taxon>Paenibacillaceae</taxon>
        <taxon>Paenibacillus</taxon>
    </lineage>
</organism>
<name>A0A4R4EL52_9BACL</name>
<keyword evidence="2" id="KW-0808">Transferase</keyword>
<comment type="caution">
    <text evidence="2">The sequence shown here is derived from an EMBL/GenBank/DDBJ whole genome shotgun (WGS) entry which is preliminary data.</text>
</comment>
<protein>
    <submittedName>
        <fullName evidence="2">Glycosyltransferase</fullName>
    </submittedName>
</protein>